<dbReference type="EMBL" id="KZ679260">
    <property type="protein sequence ID" value="PTB42596.1"/>
    <property type="molecule type" value="Genomic_DNA"/>
</dbReference>
<dbReference type="AlphaFoldDB" id="A0A2T3ZCR1"/>
<name>A0A2T3ZCR1_TRIA4</name>
<feature type="region of interest" description="Disordered" evidence="1">
    <location>
        <begin position="46"/>
        <end position="75"/>
    </location>
</feature>
<feature type="compositionally biased region" description="Pro residues" evidence="1">
    <location>
        <begin position="49"/>
        <end position="61"/>
    </location>
</feature>
<proteinExistence type="predicted"/>
<feature type="compositionally biased region" description="Low complexity" evidence="1">
    <location>
        <begin position="62"/>
        <end position="75"/>
    </location>
</feature>
<accession>A0A2T3ZCR1</accession>
<reference evidence="2 3" key="1">
    <citation type="submission" date="2016-07" db="EMBL/GenBank/DDBJ databases">
        <title>Multiple horizontal gene transfer events from other fungi enriched the ability of initially mycotrophic Trichoderma (Ascomycota) to feed on dead plant biomass.</title>
        <authorList>
            <consortium name="DOE Joint Genome Institute"/>
            <person name="Aerts A."/>
            <person name="Atanasova L."/>
            <person name="Chenthamara K."/>
            <person name="Zhang J."/>
            <person name="Grujic M."/>
            <person name="Henrissat B."/>
            <person name="Kuo A."/>
            <person name="Salamov A."/>
            <person name="Lipzen A."/>
            <person name="Labutti K."/>
            <person name="Barry K."/>
            <person name="Miao Y."/>
            <person name="Rahimi M.J."/>
            <person name="Shen Q."/>
            <person name="Grigoriev I.V."/>
            <person name="Kubicek C.P."/>
            <person name="Druzhinina I.S."/>
        </authorList>
    </citation>
    <scope>NUCLEOTIDE SEQUENCE [LARGE SCALE GENOMIC DNA]</scope>
    <source>
        <strain evidence="2 3">CBS 433.97</strain>
    </source>
</reference>
<gene>
    <name evidence="2" type="ORF">M441DRAFT_392284</name>
</gene>
<keyword evidence="3" id="KW-1185">Reference proteome</keyword>
<dbReference type="Proteomes" id="UP000240493">
    <property type="component" value="Unassembled WGS sequence"/>
</dbReference>
<evidence type="ECO:0000313" key="2">
    <source>
        <dbReference type="EMBL" id="PTB42596.1"/>
    </source>
</evidence>
<evidence type="ECO:0000313" key="3">
    <source>
        <dbReference type="Proteomes" id="UP000240493"/>
    </source>
</evidence>
<feature type="region of interest" description="Disordered" evidence="1">
    <location>
        <begin position="159"/>
        <end position="182"/>
    </location>
</feature>
<evidence type="ECO:0000256" key="1">
    <source>
        <dbReference type="SAM" id="MobiDB-lite"/>
    </source>
</evidence>
<sequence length="270" mass="28829">MRCLAHVFGAGVTDETRISLSVCPAASLTVIDFAISSSSSAPVKSIPPAAAPPLQSPPCPPVKLRSSSSLLPPSSPESSLKLLLASPTLQGHPSRPIKVKTHRRVRRVLRYLPSANPRTNHQVPATALCTIACWNARWCAVVTRQPQLRVSATHSAPQRYLRATNPDTSPPSTGAAGGSVADTCQRRSPAASDLYRPLRPSLASPPSSPLILASRPSRGVFVACLLVLAVSHLGLLFSRCLFPPLILFVYSGSHSLRTPYTHQHVRLSLV</sequence>
<organism evidence="2 3">
    <name type="scientific">Trichoderma asperellum (strain ATCC 204424 / CBS 433.97 / NBRC 101777)</name>
    <dbReference type="NCBI Taxonomy" id="1042311"/>
    <lineage>
        <taxon>Eukaryota</taxon>
        <taxon>Fungi</taxon>
        <taxon>Dikarya</taxon>
        <taxon>Ascomycota</taxon>
        <taxon>Pezizomycotina</taxon>
        <taxon>Sordariomycetes</taxon>
        <taxon>Hypocreomycetidae</taxon>
        <taxon>Hypocreales</taxon>
        <taxon>Hypocreaceae</taxon>
        <taxon>Trichoderma</taxon>
    </lineage>
</organism>
<protein>
    <submittedName>
        <fullName evidence="2">Uncharacterized protein</fullName>
    </submittedName>
</protein>